<dbReference type="EMBL" id="LR134343">
    <property type="protein sequence ID" value="VEG13733.1"/>
    <property type="molecule type" value="Genomic_DNA"/>
</dbReference>
<name>A0A448GY70_9GAMM</name>
<accession>A0A448GY70</accession>
<dbReference type="Proteomes" id="UP000274100">
    <property type="component" value="Chromosome"/>
</dbReference>
<evidence type="ECO:0000256" key="1">
    <source>
        <dbReference type="SAM" id="MobiDB-lite"/>
    </source>
</evidence>
<dbReference type="KEGG" id="mcun:NCTC10297_01703"/>
<evidence type="ECO:0000313" key="2">
    <source>
        <dbReference type="EMBL" id="VEG13733.1"/>
    </source>
</evidence>
<proteinExistence type="predicted"/>
<sequence>MAKSIFAYKDTPNGYEPDNDLLGSPASGKREYYNFNLISKTEAEKIATKISVRSPVKIPHNAITKIDQKSGYAQIKSVWIENGVKYESRWHTRTPGTPANQTNSWVVTRKIQGSRTQKAGDTEYLLNNGQWVSESKWNNALKLRRQGRETKESREILDRGHIKDGD</sequence>
<protein>
    <submittedName>
        <fullName evidence="2">Uncharacterized protein</fullName>
    </submittedName>
</protein>
<reference evidence="2 3" key="1">
    <citation type="submission" date="2018-12" db="EMBL/GenBank/DDBJ databases">
        <authorList>
            <consortium name="Pathogen Informatics"/>
        </authorList>
    </citation>
    <scope>NUCLEOTIDE SEQUENCE [LARGE SCALE GENOMIC DNA]</scope>
    <source>
        <strain evidence="2 3">NCTC10297</strain>
    </source>
</reference>
<dbReference type="AlphaFoldDB" id="A0A448GY70"/>
<gene>
    <name evidence="2" type="ORF">NCTC10297_01703</name>
</gene>
<dbReference type="OrthoDB" id="9816400at2"/>
<feature type="region of interest" description="Disordered" evidence="1">
    <location>
        <begin position="147"/>
        <end position="166"/>
    </location>
</feature>
<organism evidence="2 3">
    <name type="scientific">Moraxella cuniculi</name>
    <dbReference type="NCBI Taxonomy" id="34061"/>
    <lineage>
        <taxon>Bacteria</taxon>
        <taxon>Pseudomonadati</taxon>
        <taxon>Pseudomonadota</taxon>
        <taxon>Gammaproteobacteria</taxon>
        <taxon>Moraxellales</taxon>
        <taxon>Moraxellaceae</taxon>
        <taxon>Moraxella</taxon>
    </lineage>
</organism>
<evidence type="ECO:0000313" key="3">
    <source>
        <dbReference type="Proteomes" id="UP000274100"/>
    </source>
</evidence>
<dbReference type="RefSeq" id="WP_126331391.1">
    <property type="nucleotide sequence ID" value="NZ_LR134343.1"/>
</dbReference>